<sequence length="362" mass="39503">MSADHDLPAGDEDAALDALLDAAARELDQRLRASAGLDRALLRFMVVAQDQPPSRAAGRPGGDTATSIIAIRAKVHNLRQDLALLRGLDRGREYDRQLERPRDPVRDVVHDDLRDGMLGHARELVRELYLAGAPGGVVDRAEDLVRALTMDREVSLLLVRARTLARTLTILDALGLGAGQYADVFARFQVRGRVHELAGMLDGVRGLNSPLNWAVDLGRAADRIRRIDRDVAAVLAQAGDVVGTISLVRDWKRVLAGAYRLEDDLARAYPSDLTSDLIGDLIDDLIHDLGAVDVDASGLDLRHLDLQEVDALAGVLWTLDTVWPVRIAGQVRARSKEIIPGVFRVRGPGTEHEIEDHSAPAH</sequence>
<organism evidence="1 2">
    <name type="scientific">Sphaerisporangium siamense</name>
    <dbReference type="NCBI Taxonomy" id="795645"/>
    <lineage>
        <taxon>Bacteria</taxon>
        <taxon>Bacillati</taxon>
        <taxon>Actinomycetota</taxon>
        <taxon>Actinomycetes</taxon>
        <taxon>Streptosporangiales</taxon>
        <taxon>Streptosporangiaceae</taxon>
        <taxon>Sphaerisporangium</taxon>
    </lineage>
</organism>
<evidence type="ECO:0000313" key="1">
    <source>
        <dbReference type="EMBL" id="MBB4699714.1"/>
    </source>
</evidence>
<dbReference type="Proteomes" id="UP000542210">
    <property type="component" value="Unassembled WGS sequence"/>
</dbReference>
<comment type="caution">
    <text evidence="1">The sequence shown here is derived from an EMBL/GenBank/DDBJ whole genome shotgun (WGS) entry which is preliminary data.</text>
</comment>
<dbReference type="RefSeq" id="WP_184877451.1">
    <property type="nucleotide sequence ID" value="NZ_BOOV01000031.1"/>
</dbReference>
<gene>
    <name evidence="1" type="ORF">BJ982_001258</name>
</gene>
<reference evidence="1 2" key="1">
    <citation type="submission" date="2020-08" db="EMBL/GenBank/DDBJ databases">
        <title>Sequencing the genomes of 1000 actinobacteria strains.</title>
        <authorList>
            <person name="Klenk H.-P."/>
        </authorList>
    </citation>
    <scope>NUCLEOTIDE SEQUENCE [LARGE SCALE GENOMIC DNA]</scope>
    <source>
        <strain evidence="1 2">DSM 45784</strain>
    </source>
</reference>
<evidence type="ECO:0000313" key="2">
    <source>
        <dbReference type="Proteomes" id="UP000542210"/>
    </source>
</evidence>
<dbReference type="AlphaFoldDB" id="A0A7W7G8P4"/>
<dbReference type="EMBL" id="JACHND010000001">
    <property type="protein sequence ID" value="MBB4699714.1"/>
    <property type="molecule type" value="Genomic_DNA"/>
</dbReference>
<protein>
    <submittedName>
        <fullName evidence="1">Uncharacterized protein</fullName>
    </submittedName>
</protein>
<accession>A0A7W7G8P4</accession>
<proteinExistence type="predicted"/>
<keyword evidence="2" id="KW-1185">Reference proteome</keyword>
<name>A0A7W7G8P4_9ACTN</name>